<reference evidence="1" key="1">
    <citation type="submission" date="2014-01" db="EMBL/GenBank/DDBJ databases">
        <authorList>
            <person name="Brown-Elliot B."/>
            <person name="Wallace R."/>
            <person name="Lenaerts A."/>
            <person name="Ordway D."/>
            <person name="DeGroote M.A."/>
            <person name="Parker T."/>
            <person name="Sizemore C."/>
            <person name="Tallon L.J."/>
            <person name="Sadzewicz L.K."/>
            <person name="Sengamalay N."/>
            <person name="Fraser C.M."/>
            <person name="Hine E."/>
            <person name="Shefchek K.A."/>
            <person name="Das S.P."/>
            <person name="Tettelin H."/>
        </authorList>
    </citation>
    <scope>NUCLEOTIDE SEQUENCE [LARGE SCALE GENOMIC DNA]</scope>
    <source>
        <strain evidence="1">4042</strain>
    </source>
</reference>
<organism evidence="1">
    <name type="scientific">Mycobacterium xenopi 4042</name>
    <dbReference type="NCBI Taxonomy" id="1299334"/>
    <lineage>
        <taxon>Bacteria</taxon>
        <taxon>Bacillati</taxon>
        <taxon>Actinomycetota</taxon>
        <taxon>Actinomycetes</taxon>
        <taxon>Mycobacteriales</taxon>
        <taxon>Mycobacteriaceae</taxon>
        <taxon>Mycobacterium</taxon>
    </lineage>
</organism>
<sequence>MGPGAPSLDVAGLDHSTDCSHVSAQHAGGFAGAHDGTAWLRPILNRHPH</sequence>
<accession>X8DCD9</accession>
<evidence type="ECO:0000313" key="1">
    <source>
        <dbReference type="EMBL" id="EUA65388.1"/>
    </source>
</evidence>
<gene>
    <name evidence="1" type="ORF">I553_10685</name>
</gene>
<dbReference type="AlphaFoldDB" id="X8DCD9"/>
<dbReference type="EMBL" id="JAOB01000027">
    <property type="protein sequence ID" value="EUA65388.1"/>
    <property type="molecule type" value="Genomic_DNA"/>
</dbReference>
<name>X8DCD9_MYCXE</name>
<comment type="caution">
    <text evidence="1">The sequence shown here is derived from an EMBL/GenBank/DDBJ whole genome shotgun (WGS) entry which is preliminary data.</text>
</comment>
<protein>
    <submittedName>
        <fullName evidence="1">Uncharacterized protein</fullName>
    </submittedName>
</protein>
<proteinExistence type="predicted"/>